<feature type="compositionally biased region" description="Pro residues" evidence="1">
    <location>
        <begin position="478"/>
        <end position="487"/>
    </location>
</feature>
<dbReference type="RefSeq" id="XP_021873047.1">
    <property type="nucleotide sequence ID" value="XM_022015080.1"/>
</dbReference>
<feature type="compositionally biased region" description="Polar residues" evidence="1">
    <location>
        <begin position="900"/>
        <end position="910"/>
    </location>
</feature>
<feature type="region of interest" description="Disordered" evidence="1">
    <location>
        <begin position="653"/>
        <end position="695"/>
    </location>
</feature>
<dbReference type="InParanoid" id="A0A1Y1UNV1"/>
<organism evidence="2 3">
    <name type="scientific">Kockovaella imperatae</name>
    <dbReference type="NCBI Taxonomy" id="4999"/>
    <lineage>
        <taxon>Eukaryota</taxon>
        <taxon>Fungi</taxon>
        <taxon>Dikarya</taxon>
        <taxon>Basidiomycota</taxon>
        <taxon>Agaricomycotina</taxon>
        <taxon>Tremellomycetes</taxon>
        <taxon>Tremellales</taxon>
        <taxon>Cuniculitremaceae</taxon>
        <taxon>Kockovaella</taxon>
    </lineage>
</organism>
<dbReference type="OrthoDB" id="2562444at2759"/>
<feature type="region of interest" description="Disordered" evidence="1">
    <location>
        <begin position="237"/>
        <end position="276"/>
    </location>
</feature>
<feature type="compositionally biased region" description="Basic and acidic residues" evidence="1">
    <location>
        <begin position="854"/>
        <end position="872"/>
    </location>
</feature>
<feature type="compositionally biased region" description="Polar residues" evidence="1">
    <location>
        <begin position="777"/>
        <end position="788"/>
    </location>
</feature>
<protein>
    <submittedName>
        <fullName evidence="2">Uncharacterized protein</fullName>
    </submittedName>
</protein>
<feature type="compositionally biased region" description="Basic and acidic residues" evidence="1">
    <location>
        <begin position="416"/>
        <end position="438"/>
    </location>
</feature>
<reference evidence="2 3" key="1">
    <citation type="submission" date="2017-03" db="EMBL/GenBank/DDBJ databases">
        <title>Widespread Adenine N6-methylation of Active Genes in Fungi.</title>
        <authorList>
            <consortium name="DOE Joint Genome Institute"/>
            <person name="Mondo S.J."/>
            <person name="Dannebaum R.O."/>
            <person name="Kuo R.C."/>
            <person name="Louie K.B."/>
            <person name="Bewick A.J."/>
            <person name="Labutti K."/>
            <person name="Haridas S."/>
            <person name="Kuo A."/>
            <person name="Salamov A."/>
            <person name="Ahrendt S.R."/>
            <person name="Lau R."/>
            <person name="Bowen B.P."/>
            <person name="Lipzen A."/>
            <person name="Sullivan W."/>
            <person name="Andreopoulos W.B."/>
            <person name="Clum A."/>
            <person name="Lindquist E."/>
            <person name="Daum C."/>
            <person name="Northen T.R."/>
            <person name="Ramamoorthy G."/>
            <person name="Schmitz R.J."/>
            <person name="Gryganskyi A."/>
            <person name="Culley D."/>
            <person name="Magnuson J."/>
            <person name="James T.Y."/>
            <person name="O'Malley M.A."/>
            <person name="Stajich J.E."/>
            <person name="Spatafora J.W."/>
            <person name="Visel A."/>
            <person name="Grigoriev I.V."/>
        </authorList>
    </citation>
    <scope>NUCLEOTIDE SEQUENCE [LARGE SCALE GENOMIC DNA]</scope>
    <source>
        <strain evidence="2 3">NRRL Y-17943</strain>
    </source>
</reference>
<evidence type="ECO:0000256" key="1">
    <source>
        <dbReference type="SAM" id="MobiDB-lite"/>
    </source>
</evidence>
<feature type="region of interest" description="Disordered" evidence="1">
    <location>
        <begin position="764"/>
        <end position="911"/>
    </location>
</feature>
<feature type="compositionally biased region" description="Polar residues" evidence="1">
    <location>
        <begin position="834"/>
        <end position="849"/>
    </location>
</feature>
<accession>A0A1Y1UNV1</accession>
<name>A0A1Y1UNV1_9TREE</name>
<feature type="region of interest" description="Disordered" evidence="1">
    <location>
        <begin position="400"/>
        <end position="594"/>
    </location>
</feature>
<feature type="compositionally biased region" description="Polar residues" evidence="1">
    <location>
        <begin position="508"/>
        <end position="520"/>
    </location>
</feature>
<evidence type="ECO:0000313" key="2">
    <source>
        <dbReference type="EMBL" id="ORX39184.1"/>
    </source>
</evidence>
<evidence type="ECO:0000313" key="3">
    <source>
        <dbReference type="Proteomes" id="UP000193218"/>
    </source>
</evidence>
<dbReference type="GeneID" id="33556888"/>
<sequence length="1253" mass="136102">MATKLRKSRIHPSRQAGNDSDGRLAQSTGGGLGHRLGEKSQRSTPPRADTDLAEILRQQSQTPPAKAKILPWVIGVETEGYQPPEGMFGPYDSQPPTRVQSFHESQGPQRSIHPFAYKPALPFSAIAGESAEVMAEQSQPRPESEVLSRGAGLRYFSRPKDATPGAGLVGGGEGGQETPMTDLSPDMGTFGIQPSQDNLPLPQVNAATARKPVPALGITEFLGPKAPSETIPVAGAAPTGSYAKAPSEGAAASGTAAPPHPTPHLHRSHPEFPFSPLDAARKQDEAMRQARAEALASLESMNEYPRGATSPGGSKGPRGTMETMTSDPSFGHIFHKDGVPMSRHISTQGPPLPFPNMSSGGALGGSFYRIPFGVPMSMSLPRPLLMSRDSAGLGIGVSLPPQLTKLFTPPLSRVAESPEGRQRKDDRSAYVETVHDEQEPVDPTVTARQVRSGGPSRSDESAALAESGIQPQEQPSPDEAPPLPPKSPTFDTPRPLASALAHPPQEVPAQTSHMATQGSVTPGLPPSPRPGPRLSTTPIPALGTAFTSRTEPGRNVSYASQMPTMGTASPGPLKQDLQAESPAESVAPTNASNEQDLVKESKFHDETLCQLLDAARLNLIGSEAKKALNRAARDRVTELRALRDSGQLEDVIIPVQSMKNRERKSKHSHGKQARGRSSSNRHTRYSSEDANSPPPWAEEILKRLAAFENRFAALEQQSNEKLVSQDLAGDLIDDLLFNDVAGMTTLPANLQAVLGFPGANFTPAQSRTATPRGARISTLSPEKSNTGHQGELISWGSEVELPPPEERVTPPKTPLAPVINIQAPTESNVEKSQRAVSATQASQPRSVRSPSMAPDHDDDHPIALPDPTERDLPATPTESIRSHRASPALPNKVPLPPSIPSTGQAVSPQAFSHAVLQSRATIPPPQSSRIPQVLPPGVHAPSGFPFRAPSGQEPPKLPTPVDGTDVDQRETVYRTAYEGSPKVPERSLARDRVQVHDQSPLEDLTPWDLVTQRLYSWALVWEERSLVSALKEISLGRQVDEFALSIFVMITLKRMLRRNLSETPQRVCDKLLIPPTIANAINQAVHSKNFKAAQQMMEDLWYPFSFKEPPRIIIALARHRSEPDSWTAHRFDLSTGSLRSYSVTHEDKQLKDGRPFMWWHAIRLAWPQYKIPDPDALSQRLEKVHTLPENKDDNSLEALNYARNLFVGYRPERSTDLTKLRESVWSEVKRLLQKKRGGQLVVDMHSPPHVDDL</sequence>
<proteinExistence type="predicted"/>
<feature type="compositionally biased region" description="Polar residues" evidence="1">
    <location>
        <begin position="557"/>
        <end position="567"/>
    </location>
</feature>
<feature type="region of interest" description="Disordered" evidence="1">
    <location>
        <begin position="1"/>
        <end position="51"/>
    </location>
</feature>
<dbReference type="EMBL" id="NBSH01000003">
    <property type="protein sequence ID" value="ORX39184.1"/>
    <property type="molecule type" value="Genomic_DNA"/>
</dbReference>
<feature type="compositionally biased region" description="Basic residues" evidence="1">
    <location>
        <begin position="1"/>
        <end position="12"/>
    </location>
</feature>
<dbReference type="AlphaFoldDB" id="A0A1Y1UNV1"/>
<keyword evidence="3" id="KW-1185">Reference proteome</keyword>
<feature type="compositionally biased region" description="Basic residues" evidence="1">
    <location>
        <begin position="661"/>
        <end position="684"/>
    </location>
</feature>
<feature type="region of interest" description="Disordered" evidence="1">
    <location>
        <begin position="155"/>
        <end position="200"/>
    </location>
</feature>
<feature type="compositionally biased region" description="Low complexity" evidence="1">
    <location>
        <begin position="245"/>
        <end position="257"/>
    </location>
</feature>
<dbReference type="Proteomes" id="UP000193218">
    <property type="component" value="Unassembled WGS sequence"/>
</dbReference>
<dbReference type="STRING" id="4999.A0A1Y1UNV1"/>
<comment type="caution">
    <text evidence="2">The sequence shown here is derived from an EMBL/GenBank/DDBJ whole genome shotgun (WGS) entry which is preliminary data.</text>
</comment>
<gene>
    <name evidence="2" type="ORF">BD324DRAFT_618757</name>
</gene>